<reference evidence="1" key="2">
    <citation type="submission" date="2022-01" db="EMBL/GenBank/DDBJ databases">
        <authorList>
            <person name="Yamashiro T."/>
            <person name="Shiraishi A."/>
            <person name="Satake H."/>
            <person name="Nakayama K."/>
        </authorList>
    </citation>
    <scope>NUCLEOTIDE SEQUENCE</scope>
</reference>
<evidence type="ECO:0000313" key="2">
    <source>
        <dbReference type="Proteomes" id="UP001151760"/>
    </source>
</evidence>
<proteinExistence type="predicted"/>
<name>A0ABQ5D3P4_9ASTR</name>
<dbReference type="Proteomes" id="UP001151760">
    <property type="component" value="Unassembled WGS sequence"/>
</dbReference>
<gene>
    <name evidence="1" type="ORF">Tco_0923542</name>
</gene>
<accession>A0ABQ5D3P4</accession>
<organism evidence="1 2">
    <name type="scientific">Tanacetum coccineum</name>
    <dbReference type="NCBI Taxonomy" id="301880"/>
    <lineage>
        <taxon>Eukaryota</taxon>
        <taxon>Viridiplantae</taxon>
        <taxon>Streptophyta</taxon>
        <taxon>Embryophyta</taxon>
        <taxon>Tracheophyta</taxon>
        <taxon>Spermatophyta</taxon>
        <taxon>Magnoliopsida</taxon>
        <taxon>eudicotyledons</taxon>
        <taxon>Gunneridae</taxon>
        <taxon>Pentapetalae</taxon>
        <taxon>asterids</taxon>
        <taxon>campanulids</taxon>
        <taxon>Asterales</taxon>
        <taxon>Asteraceae</taxon>
        <taxon>Asteroideae</taxon>
        <taxon>Anthemideae</taxon>
        <taxon>Anthemidinae</taxon>
        <taxon>Tanacetum</taxon>
    </lineage>
</organism>
<dbReference type="EMBL" id="BQNB010014851">
    <property type="protein sequence ID" value="GJT33123.1"/>
    <property type="molecule type" value="Genomic_DNA"/>
</dbReference>
<sequence>MTPATSSSGLITNLVLQQPFNLPNRKDWDRLFQPMFNEYFNPLSSDVSPVQVAATPRAVDIVGSPSSTTIDLDAPSTSSS</sequence>
<reference evidence="1" key="1">
    <citation type="journal article" date="2022" name="Int. J. Mol. Sci.">
        <title>Draft Genome of Tanacetum Coccineum: Genomic Comparison of Closely Related Tanacetum-Family Plants.</title>
        <authorList>
            <person name="Yamashiro T."/>
            <person name="Shiraishi A."/>
            <person name="Nakayama K."/>
            <person name="Satake H."/>
        </authorList>
    </citation>
    <scope>NUCLEOTIDE SEQUENCE</scope>
</reference>
<keyword evidence="2" id="KW-1185">Reference proteome</keyword>
<comment type="caution">
    <text evidence="1">The sequence shown here is derived from an EMBL/GenBank/DDBJ whole genome shotgun (WGS) entry which is preliminary data.</text>
</comment>
<protein>
    <submittedName>
        <fullName evidence="1">Uncharacterized protein</fullName>
    </submittedName>
</protein>
<evidence type="ECO:0000313" key="1">
    <source>
        <dbReference type="EMBL" id="GJT33123.1"/>
    </source>
</evidence>